<dbReference type="GO" id="GO:0006298">
    <property type="term" value="P:mismatch repair"/>
    <property type="evidence" value="ECO:0007669"/>
    <property type="project" value="InterPro"/>
</dbReference>
<feature type="domain" description="DNA mismatch repair proteins mutS family" evidence="6">
    <location>
        <begin position="823"/>
        <end position="839"/>
    </location>
</feature>
<dbReference type="GO" id="GO:0016887">
    <property type="term" value="F:ATP hydrolysis activity"/>
    <property type="evidence" value="ECO:0007669"/>
    <property type="project" value="InterPro"/>
</dbReference>
<dbReference type="GO" id="GO:0140664">
    <property type="term" value="F:ATP-dependent DNA damage sensor activity"/>
    <property type="evidence" value="ECO:0007669"/>
    <property type="project" value="InterPro"/>
</dbReference>
<proteinExistence type="predicted"/>
<evidence type="ECO:0000313" key="8">
    <source>
        <dbReference type="Proteomes" id="UP001445335"/>
    </source>
</evidence>
<dbReference type="CDD" id="cd00755">
    <property type="entry name" value="YgdL_like"/>
    <property type="match status" value="1"/>
</dbReference>
<dbReference type="SMART" id="SM00533">
    <property type="entry name" value="MUTSd"/>
    <property type="match status" value="1"/>
</dbReference>
<feature type="coiled-coil region" evidence="4">
    <location>
        <begin position="951"/>
        <end position="997"/>
    </location>
</feature>
<dbReference type="NCBIfam" id="TIGR01069">
    <property type="entry name" value="mutS2"/>
    <property type="match status" value="1"/>
</dbReference>
<dbReference type="PROSITE" id="PS00486">
    <property type="entry name" value="DNA_MISMATCH_REPAIR_2"/>
    <property type="match status" value="1"/>
</dbReference>
<dbReference type="SUPFAM" id="SSF69572">
    <property type="entry name" value="Activating enzymes of the ubiquitin-like proteins"/>
    <property type="match status" value="1"/>
</dbReference>
<dbReference type="GO" id="GO:0045910">
    <property type="term" value="P:negative regulation of DNA recombination"/>
    <property type="evidence" value="ECO:0007669"/>
    <property type="project" value="InterPro"/>
</dbReference>
<evidence type="ECO:0000256" key="1">
    <source>
        <dbReference type="ARBA" id="ARBA00022741"/>
    </source>
</evidence>
<dbReference type="InterPro" id="IPR036187">
    <property type="entry name" value="DNA_mismatch_repair_MutS_sf"/>
</dbReference>
<protein>
    <recommendedName>
        <fullName evidence="6">DNA mismatch repair proteins mutS family domain-containing protein</fullName>
    </recommendedName>
</protein>
<evidence type="ECO:0000256" key="4">
    <source>
        <dbReference type="SAM" id="Coils"/>
    </source>
</evidence>
<evidence type="ECO:0000256" key="3">
    <source>
        <dbReference type="ARBA" id="ARBA00023125"/>
    </source>
</evidence>
<dbReference type="InterPro" id="IPR045076">
    <property type="entry name" value="MutS"/>
</dbReference>
<evidence type="ECO:0000313" key="7">
    <source>
        <dbReference type="EMBL" id="KAK9844214.1"/>
    </source>
</evidence>
<dbReference type="GO" id="GO:0030983">
    <property type="term" value="F:mismatched DNA binding"/>
    <property type="evidence" value="ECO:0007669"/>
    <property type="project" value="InterPro"/>
</dbReference>
<name>A0AAW1SD53_9CHLO</name>
<dbReference type="InterPro" id="IPR000432">
    <property type="entry name" value="DNA_mismatch_repair_MutS_C"/>
</dbReference>
<dbReference type="EMBL" id="JALJOU010000004">
    <property type="protein sequence ID" value="KAK9844214.1"/>
    <property type="molecule type" value="Genomic_DNA"/>
</dbReference>
<dbReference type="InterPro" id="IPR035985">
    <property type="entry name" value="Ubiquitin-activating_enz"/>
</dbReference>
<dbReference type="GO" id="GO:0004519">
    <property type="term" value="F:endonuclease activity"/>
    <property type="evidence" value="ECO:0007669"/>
    <property type="project" value="UniProtKB-KW"/>
</dbReference>
<evidence type="ECO:0000256" key="5">
    <source>
        <dbReference type="SAM" id="MobiDB-lite"/>
    </source>
</evidence>
<accession>A0AAW1SD53</accession>
<dbReference type="Pfam" id="PF00899">
    <property type="entry name" value="ThiF"/>
    <property type="match status" value="1"/>
</dbReference>
<gene>
    <name evidence="7" type="ORF">WJX81_008230</name>
</gene>
<dbReference type="InterPro" id="IPR005747">
    <property type="entry name" value="MutS2"/>
</dbReference>
<dbReference type="PANTHER" id="PTHR48466">
    <property type="entry name" value="OS10G0509000 PROTEIN-RELATED"/>
    <property type="match status" value="1"/>
</dbReference>
<dbReference type="InterPro" id="IPR027417">
    <property type="entry name" value="P-loop_NTPase"/>
</dbReference>
<dbReference type="Gene3D" id="3.40.50.300">
    <property type="entry name" value="P-loop containing nucleotide triphosphate hydrolases"/>
    <property type="match status" value="1"/>
</dbReference>
<reference evidence="7 8" key="1">
    <citation type="journal article" date="2024" name="Nat. Commun.">
        <title>Phylogenomics reveals the evolutionary origins of lichenization in chlorophyte algae.</title>
        <authorList>
            <person name="Puginier C."/>
            <person name="Libourel C."/>
            <person name="Otte J."/>
            <person name="Skaloud P."/>
            <person name="Haon M."/>
            <person name="Grisel S."/>
            <person name="Petersen M."/>
            <person name="Berrin J.G."/>
            <person name="Delaux P.M."/>
            <person name="Dal Grande F."/>
            <person name="Keller J."/>
        </authorList>
    </citation>
    <scope>NUCLEOTIDE SEQUENCE [LARGE SCALE GENOMIC DNA]</scope>
    <source>
        <strain evidence="7 8">SAG 245.80</strain>
    </source>
</reference>
<evidence type="ECO:0000256" key="2">
    <source>
        <dbReference type="ARBA" id="ARBA00022840"/>
    </source>
</evidence>
<keyword evidence="4" id="KW-0175">Coiled coil</keyword>
<dbReference type="InterPro" id="IPR007696">
    <property type="entry name" value="DNA_mismatch_repair_MutS_core"/>
</dbReference>
<evidence type="ECO:0000259" key="6">
    <source>
        <dbReference type="PROSITE" id="PS00486"/>
    </source>
</evidence>
<feature type="region of interest" description="Disordered" evidence="5">
    <location>
        <begin position="703"/>
        <end position="728"/>
    </location>
</feature>
<keyword evidence="8" id="KW-1185">Reference proteome</keyword>
<sequence length="1589" mass="166470">MGAFVVVVGLGGVGSHAAHMLLRSGVGRLRLIDFDQVTLSSLNRHATATRQDVGLPKAMCLQAALRRIMPEAQIDACVAMYTAEDEEEMLSGEPDYVLDAIDNIDTKVALLAACRRRGLPVLCVAGAGAKVDPTRVRIADLGESSADRLARAVRMRLRRDHGIEGGIPVVLSTERPRCELVPAGEPGANPLDYQIVPGFRVRTIPVLGTTPAVFGMAAAAHILCALAGAPLAPEPLIRLQAEQYAVQLARLAAREELLHGTADGLAVDIDDVTYLVRELWRGISARCPGGTSLPGGDKGLHRSTADLVLTRWDKARPATVDNLLLLTFGEAEAHEHCSLHDADCGSAEEGTSADDVDAESAQLLEWPAVCAQVAAFACTPAAAERALSDRLPLGTSLEDSEHLLCETSEAATARLEFSGVRDLRLLLDADGTGGAALHPFHLHAIAATLDAAAALRERVESRAQAASHAGRGGALRVLAAGIGDALPELRRDVWRCIHPEEARLVDSASAKLADVRAARGRNRAELRTTLDAWARAMLGRGASERAQVVVRRDRLAISIRAGRQGELPEGSVVLGASASGATVYAEPAPAVALNNAEARLSGAEAAEEAAILRRLTCAVVKCTPRLRQVLDAVTALDIATARAKHAAWLGAVRPRLLRPGEAEARGCVRVRGMRHPLLLQRALPPLPEPPAAAEVDFASSHLNMLGPPPAAPARHKSDAPEAAPAELPRPVDLLVRPGARVVMITGPNTGGKTAALKALGLAALMAKAGLYLPVTASEEPAIAHFDHVLADVGDGQSLQQSLSTFSGHVRRASRVLATATPGSLVLLDEVGSGTDPVEGSALAAALLHALADRAALTLCTTHQAPLKDIAARDARFENASVEFDLATLRPTYRLMWGAAGASNALAVAEGLGFDASILADARRATAEAAAAPDARARASALQASLSSEVGAARAAAKLAAAEREAASAELDALKATAAELREREAHLEQAAQRARQAGAAATREAEAILALAANGSRAVADAEAALAALRAAAPDTRAAAATLMGLLAGGGDGAAHDAQGTNEPVAEGDLVRVLTMGGATGTVIMPPGRRGAKLTVKPLLLSHVAHVCLTLRSSWAKVLNSLQKSIAAAVEARPRGLPKPAGLFSDPDRPNLHVPLGLRYRHLRISAALYNADSPGNEAEQGLRSLFIEAMSSETQGGILVTSMEQGLRQGTLEPLAWDASGKLVTALINAYSTDVFGETLDDVVLSKVAPRLGAGTEQRMLALLNERVLPLAYKCLRLLEESCEPPLQVVVGDEERMRAVRSVCAALPMTAQRFAEQMAVEAVIGGLRVLHLGPKDDDKLAAAALIASLRKGICNLPSEGAADDIWRGAVLDLAQRILVACQGLAPCVRRMLRDMASEGKPLPDVAGLLILAASMGRLCRASKALTAELFREGVLGSWVRLAQRLVAAQPHQRREEVAGKLLNSGLMPLLKAVGTVVPQVDDAAKDVSNQAGCAIPSNIAGSFAAASGHATALIIERSVADIARVEALPSDSLVQLAMRECSLEDMRLVLPKLIVGCWSISCRNMSLLVKSGELPVDRWAQPPSPAML</sequence>
<comment type="caution">
    <text evidence="7">The sequence shown here is derived from an EMBL/GenBank/DDBJ whole genome shotgun (WGS) entry which is preliminary data.</text>
</comment>
<dbReference type="GO" id="GO:0005524">
    <property type="term" value="F:ATP binding"/>
    <property type="evidence" value="ECO:0007669"/>
    <property type="project" value="UniProtKB-KW"/>
</dbReference>
<dbReference type="Gene3D" id="3.40.50.720">
    <property type="entry name" value="NAD(P)-binding Rossmann-like Domain"/>
    <property type="match status" value="1"/>
</dbReference>
<keyword evidence="3" id="KW-0238">DNA-binding</keyword>
<dbReference type="SUPFAM" id="SSF48334">
    <property type="entry name" value="DNA repair protein MutS, domain III"/>
    <property type="match status" value="1"/>
</dbReference>
<keyword evidence="2" id="KW-0067">ATP-binding</keyword>
<dbReference type="GO" id="GO:0008641">
    <property type="term" value="F:ubiquitin-like modifier activating enzyme activity"/>
    <property type="evidence" value="ECO:0007669"/>
    <property type="project" value="InterPro"/>
</dbReference>
<organism evidence="7 8">
    <name type="scientific">Elliptochloris bilobata</name>
    <dbReference type="NCBI Taxonomy" id="381761"/>
    <lineage>
        <taxon>Eukaryota</taxon>
        <taxon>Viridiplantae</taxon>
        <taxon>Chlorophyta</taxon>
        <taxon>core chlorophytes</taxon>
        <taxon>Trebouxiophyceae</taxon>
        <taxon>Trebouxiophyceae incertae sedis</taxon>
        <taxon>Elliptochloris clade</taxon>
        <taxon>Elliptochloris</taxon>
    </lineage>
</organism>
<dbReference type="PANTHER" id="PTHR48466:SF1">
    <property type="entry name" value="SMR DOMAIN-CONTAINING PROTEIN"/>
    <property type="match status" value="1"/>
</dbReference>
<dbReference type="InterPro" id="IPR000594">
    <property type="entry name" value="ThiF_NAD_FAD-bd"/>
</dbReference>
<dbReference type="Pfam" id="PF00488">
    <property type="entry name" value="MutS_V"/>
    <property type="match status" value="1"/>
</dbReference>
<dbReference type="Proteomes" id="UP001445335">
    <property type="component" value="Unassembled WGS sequence"/>
</dbReference>
<dbReference type="SUPFAM" id="SSF52540">
    <property type="entry name" value="P-loop containing nucleoside triphosphate hydrolases"/>
    <property type="match status" value="1"/>
</dbReference>
<dbReference type="SMART" id="SM00534">
    <property type="entry name" value="MUTSac"/>
    <property type="match status" value="1"/>
</dbReference>
<keyword evidence="1" id="KW-0547">Nucleotide-binding</keyword>